<dbReference type="EMBL" id="CAEY01000440">
    <property type="status" value="NOT_ANNOTATED_CDS"/>
    <property type="molecule type" value="Genomic_DNA"/>
</dbReference>
<dbReference type="InterPro" id="IPR016197">
    <property type="entry name" value="Chromo-like_dom_sf"/>
</dbReference>
<dbReference type="InterPro" id="IPR036397">
    <property type="entry name" value="RNaseH_sf"/>
</dbReference>
<dbReference type="InterPro" id="IPR023780">
    <property type="entry name" value="Chromo_domain"/>
</dbReference>
<feature type="domain" description="Integrase catalytic" evidence="3">
    <location>
        <begin position="242"/>
        <end position="405"/>
    </location>
</feature>
<protein>
    <recommendedName>
        <fullName evidence="6">Integrase catalytic domain-containing protein</fullName>
    </recommendedName>
</protein>
<dbReference type="InterPro" id="IPR001584">
    <property type="entry name" value="Integrase_cat-core"/>
</dbReference>
<dbReference type="PANTHER" id="PTHR46585:SF1">
    <property type="entry name" value="CHROMO DOMAIN-CONTAINING PROTEIN"/>
    <property type="match status" value="1"/>
</dbReference>
<name>A0A158P4B4_TETUR</name>
<dbReference type="Pfam" id="PF00385">
    <property type="entry name" value="Chromo"/>
    <property type="match status" value="1"/>
</dbReference>
<sequence length="533" mass="62542">MNSVTRMFMVSEDYFRRNCEKPTVTNRLLNTNIPLDTQIKLLNDFVSRTKDNFPNQPATSFQYKDEPKDYEEEDFPRESVYETPPPNPPWATPAPAPKPAWARSLIPATPVRQTPAKLEMALRNIPGLFNKKGEVLRSGGDKVYGSRLSKIVDHLTKDATVPLPNGGPLVIRRIRREFPHLVKHIRNPKIYFDPKSPGSFGGVKKLYQVAKEVNPKIKFKEVDAWIRDQDTYNLFRRSIKNFPRLPILVDRIDEQWQADIMDMTWLAKSNNNIKYLLNVIDCLSRYAWSIPLKDKSALSVINALRKIERKPEKLQTDQGKEFVNRYLKEYLTNNNVNHFTSTDDVIKCAIVERFNRTLRTRIYRYMHFKNSQQYIDALEEIIDAYNSSYHRTIKMSPKEALLYPSKARSNIFKAQKKNLKKQIPYKVGDFVRITRAKSIFEKGATSNWTEELFKIIKVKKTPQGYIYRLVDWSDEPITSVFYHDEIFPVKEPNLYKIEKILGERINPLTKKKEYFVKWLGYPNKFNSWVQNVE</sequence>
<dbReference type="PANTHER" id="PTHR46585">
    <property type="entry name" value="INTEGRASE CORE DOMAIN CONTAINING PROTEIN"/>
    <property type="match status" value="1"/>
</dbReference>
<keyword evidence="5" id="KW-1185">Reference proteome</keyword>
<organism evidence="4 5">
    <name type="scientific">Tetranychus urticae</name>
    <name type="common">Two-spotted spider mite</name>
    <dbReference type="NCBI Taxonomy" id="32264"/>
    <lineage>
        <taxon>Eukaryota</taxon>
        <taxon>Metazoa</taxon>
        <taxon>Ecdysozoa</taxon>
        <taxon>Arthropoda</taxon>
        <taxon>Chelicerata</taxon>
        <taxon>Arachnida</taxon>
        <taxon>Acari</taxon>
        <taxon>Acariformes</taxon>
        <taxon>Trombidiformes</taxon>
        <taxon>Prostigmata</taxon>
        <taxon>Eleutherengona</taxon>
        <taxon>Raphignathae</taxon>
        <taxon>Tetranychoidea</taxon>
        <taxon>Tetranychidae</taxon>
        <taxon>Tetranychus</taxon>
    </lineage>
</organism>
<evidence type="ECO:0000256" key="1">
    <source>
        <dbReference type="SAM" id="MobiDB-lite"/>
    </source>
</evidence>
<feature type="domain" description="Chromo" evidence="2">
    <location>
        <begin position="495"/>
        <end position="533"/>
    </location>
</feature>
<dbReference type="PROSITE" id="PS50994">
    <property type="entry name" value="INTEGRASE"/>
    <property type="match status" value="1"/>
</dbReference>
<dbReference type="SUPFAM" id="SSF54160">
    <property type="entry name" value="Chromo domain-like"/>
    <property type="match status" value="1"/>
</dbReference>
<evidence type="ECO:0000259" key="2">
    <source>
        <dbReference type="PROSITE" id="PS50013"/>
    </source>
</evidence>
<accession>A0A158P4B4</accession>
<dbReference type="GO" id="GO:0003676">
    <property type="term" value="F:nucleic acid binding"/>
    <property type="evidence" value="ECO:0007669"/>
    <property type="project" value="InterPro"/>
</dbReference>
<dbReference type="Gene3D" id="2.40.50.40">
    <property type="match status" value="1"/>
</dbReference>
<feature type="compositionally biased region" description="Polar residues" evidence="1">
    <location>
        <begin position="52"/>
        <end position="62"/>
    </location>
</feature>
<feature type="region of interest" description="Disordered" evidence="1">
    <location>
        <begin position="51"/>
        <end position="96"/>
    </location>
</feature>
<dbReference type="GO" id="GO:0015074">
    <property type="term" value="P:DNA integration"/>
    <property type="evidence" value="ECO:0007669"/>
    <property type="project" value="InterPro"/>
</dbReference>
<evidence type="ECO:0008006" key="6">
    <source>
        <dbReference type="Google" id="ProtNLM"/>
    </source>
</evidence>
<dbReference type="CDD" id="cd00024">
    <property type="entry name" value="CD_CSD"/>
    <property type="match status" value="1"/>
</dbReference>
<proteinExistence type="predicted"/>
<evidence type="ECO:0000313" key="5">
    <source>
        <dbReference type="Proteomes" id="UP000015104"/>
    </source>
</evidence>
<dbReference type="SUPFAM" id="SSF53098">
    <property type="entry name" value="Ribonuclease H-like"/>
    <property type="match status" value="1"/>
</dbReference>
<dbReference type="PROSITE" id="PS50013">
    <property type="entry name" value="CHROMO_2"/>
    <property type="match status" value="1"/>
</dbReference>
<evidence type="ECO:0000259" key="3">
    <source>
        <dbReference type="PROSITE" id="PS50994"/>
    </source>
</evidence>
<evidence type="ECO:0000313" key="4">
    <source>
        <dbReference type="EnsemblMetazoa" id="tetur01g17074.1"/>
    </source>
</evidence>
<dbReference type="GO" id="GO:0005694">
    <property type="term" value="C:chromosome"/>
    <property type="evidence" value="ECO:0007669"/>
    <property type="project" value="UniProtKB-ARBA"/>
</dbReference>
<dbReference type="Pfam" id="PF00665">
    <property type="entry name" value="rve"/>
    <property type="match status" value="1"/>
</dbReference>
<reference evidence="5" key="1">
    <citation type="submission" date="2011-08" db="EMBL/GenBank/DDBJ databases">
        <authorList>
            <person name="Rombauts S."/>
        </authorList>
    </citation>
    <scope>NUCLEOTIDE SEQUENCE</scope>
    <source>
        <strain evidence="5">London</strain>
    </source>
</reference>
<reference evidence="4" key="2">
    <citation type="submission" date="2016-04" db="UniProtKB">
        <authorList>
            <consortium name="EnsemblMetazoa"/>
        </authorList>
    </citation>
    <scope>IDENTIFICATION</scope>
</reference>
<dbReference type="Proteomes" id="UP000015104">
    <property type="component" value="Unassembled WGS sequence"/>
</dbReference>
<feature type="compositionally biased region" description="Pro residues" evidence="1">
    <location>
        <begin position="83"/>
        <end position="96"/>
    </location>
</feature>
<dbReference type="InterPro" id="IPR012337">
    <property type="entry name" value="RNaseH-like_sf"/>
</dbReference>
<dbReference type="EnsemblMetazoa" id="tetur01g17074.1">
    <property type="protein sequence ID" value="tetur01g17074.1"/>
    <property type="gene ID" value="tetur01g17074"/>
</dbReference>
<dbReference type="Gene3D" id="3.30.420.10">
    <property type="entry name" value="Ribonuclease H-like superfamily/Ribonuclease H"/>
    <property type="match status" value="1"/>
</dbReference>
<dbReference type="InterPro" id="IPR000953">
    <property type="entry name" value="Chromo/chromo_shadow_dom"/>
</dbReference>
<dbReference type="AlphaFoldDB" id="A0A158P4B4"/>